<dbReference type="PROSITE" id="PS00972">
    <property type="entry name" value="USP_1"/>
    <property type="match status" value="1"/>
</dbReference>
<dbReference type="SUPFAM" id="SSF54001">
    <property type="entry name" value="Cysteine proteinases"/>
    <property type="match status" value="1"/>
</dbReference>
<dbReference type="GO" id="GO:0005634">
    <property type="term" value="C:nucleus"/>
    <property type="evidence" value="ECO:0007669"/>
    <property type="project" value="TreeGrafter"/>
</dbReference>
<feature type="compositionally biased region" description="Basic residues" evidence="1">
    <location>
        <begin position="1794"/>
        <end position="1805"/>
    </location>
</feature>
<dbReference type="GO" id="GO:0005829">
    <property type="term" value="C:cytosol"/>
    <property type="evidence" value="ECO:0007669"/>
    <property type="project" value="TreeGrafter"/>
</dbReference>
<evidence type="ECO:0000313" key="3">
    <source>
        <dbReference type="EMBL" id="KAJ3451078.1"/>
    </source>
</evidence>
<gene>
    <name evidence="3" type="ORF">M0812_05118</name>
</gene>
<evidence type="ECO:0000256" key="1">
    <source>
        <dbReference type="SAM" id="MobiDB-lite"/>
    </source>
</evidence>
<dbReference type="GO" id="GO:0004843">
    <property type="term" value="F:cysteine-type deubiquitinase activity"/>
    <property type="evidence" value="ECO:0007669"/>
    <property type="project" value="InterPro"/>
</dbReference>
<feature type="region of interest" description="Disordered" evidence="1">
    <location>
        <begin position="1784"/>
        <end position="1865"/>
    </location>
</feature>
<dbReference type="PROSITE" id="PS00973">
    <property type="entry name" value="USP_2"/>
    <property type="match status" value="1"/>
</dbReference>
<dbReference type="PROSITE" id="PS50235">
    <property type="entry name" value="USP_3"/>
    <property type="match status" value="1"/>
</dbReference>
<evidence type="ECO:0000259" key="2">
    <source>
        <dbReference type="PROSITE" id="PS50235"/>
    </source>
</evidence>
<feature type="compositionally biased region" description="Basic and acidic residues" evidence="1">
    <location>
        <begin position="1463"/>
        <end position="1472"/>
    </location>
</feature>
<comment type="caution">
    <text evidence="3">The sequence shown here is derived from an EMBL/GenBank/DDBJ whole genome shotgun (WGS) entry which is preliminary data.</text>
</comment>
<dbReference type="EMBL" id="JANTQA010000011">
    <property type="protein sequence ID" value="KAJ3451078.1"/>
    <property type="molecule type" value="Genomic_DNA"/>
</dbReference>
<keyword evidence="3" id="KW-0378">Hydrolase</keyword>
<protein>
    <submittedName>
        <fullName evidence="3">Ubiquitin carboxyl-terminal hydrolase</fullName>
    </submittedName>
</protein>
<feature type="compositionally biased region" description="Low complexity" evidence="1">
    <location>
        <begin position="1481"/>
        <end position="1495"/>
    </location>
</feature>
<proteinExistence type="predicted"/>
<dbReference type="InterPro" id="IPR001394">
    <property type="entry name" value="Peptidase_C19_UCH"/>
</dbReference>
<sequence>MSYSDTTLTFLIHYEEFLGHIKEDYNPSAQLSTFKNELELIRSKQMDLRQELYFVNNLFPKVAYIITYRSNIPPNFAEQTNQFLILSLDYIREKLHEENTQLLASLSKIFDCKKNGFYQTQSKLGIKIDQKDSLTILNSKIKNIYYFHKKNIDHFYKIGGFHTLLEHLCSTSHQIDSNKTYSFLEPINKISRLFKIEFINEIKPSLEQLKKKILSLKQEQLRGQKLKSLLDISELIYEIEKNEDLLMANKSRIKFSLEISLKYLTFKYLEMRISGIENLSKIYQNQLNRRNTNSGFEKQNSWLTPERLAIWSKKKSLFKLLFDHSRNSQILSHSFIIFQFLLKNNSIQKEEINVLWNTSREHPTISEIIFQFIIKLFSDFPINLQKYLIEKKIKTIQEWDLRKIIFLGEFTKSILQNLNENEKYDEYFNELLNLHWNLIHTKNLEYVFSTQLMKNMKQFFKHENFNNELRNSIYLAFLNTLEKKKEILFLIPLLINLLNCFPKENQQKYSNLHVNERSLKEIIKELAEEHQIMEKIIQNLISIKKRHFKYLQENNLKIEDLLKTNKKEKILLYKKISYYEYLKLLFEFLNYSKKINSRLFLNIKEYKILFNSLCKKPILPIEINLFYDWIITIKPNSNIILEMYNLSKKFKSYRINLKEFNFFLHFFNLMNEIKNNIKINKTNYLNNDVNGNDNNDDLNNSKKMNIIKNEQNYQKFKVINFDSNSEFKLINILFLGLFKIENNTNISNNNYINNNNINRTYTYNIGDYNEELTINFGARFKHKKTRKTVYQLLVQLINYSNDYLNQISELFLKKLKIIKPPNSWNYSLKYELKKKTTDYLGLKNLGSTCFLNSLIQQFFMIPKLRKRIVNLNIEPNNENIVYQLQLLFAHLLEDEKKYIDTRNFCKTFKDFNNKPLNVSKQMDVYEFLTMFWSHINNYNEPKELFKKYFEGKFLNEINESKSNQIISQKVENFFVISLEVKNKLKLQDSLDQYFQSEFLTGENQFYSEQLKKKVDAIKKTYVSSLPNYLILHLKRFEWDYNLMKRFKINTKFKFPQKLNFSKYFKLNTVNNQDYNLNGIIVHWGTSESGHYYSLIKDDNGGVNNDKDYDVEKDTGFKEKKIRERWYRFDDTNVSEFNPKKIPEECYGGNDQINNTLEKNFVEKNYSAYMLIYKKNESLDNNHDPKLSRSITQQTPNKNQIINQIWKNNSIFLFNKYFYEKQFFQFLNNFIESNKNVHYNVNFLKFLNLYLIKIFSHSHFKNENNLIFNFLLNQFKNEILISKWFLKKCKKFWFNDILLRCPIESFRIQFIKLINTALNSLIKIEKNLLKKKINHLNKFFLNNTISTLHNNKDYSFNFSISDNLNNTINIQSNSNINLFNYNSKDKGSNIIINNNNGSSSSSSSIVYNNKDKYNNIGSNNSNGNNYKNKFLNSLEIIELVLIYYFKKYNNKNNNFNQKDVLEYYDNDHDHDNNNNDNDNDNDNNNNNNDNDNGIGNDNNNKIDNELIISIFNDWVLLILNFIKNHYKKHYLPNNQIHNISNNNKNDQKVYNNEIVISILINLTNLIQNETKYTKDKFNEIFINNFNEIWSTFLFLDNQNNNYLDNNLINYLIFLKRGIKLNLKKNTKLITSDKFKIQNLDEIKIGLKKEFLLFNEQKITLYFKIINYCLNNSYDYQQYIGNSNTFFWCIKNFILRSNNYPKITKMFLKILKTNLLNFQKLRKKMLSYILRDDTYFLNSPTNLITILNLLLIDKEDQIGFCAFNGFNKLSKFLLFKLNLISNKKNSQNKNIMKNNTKNRNRNKKKPNNNHNHNNSNNNNNIINKGDNSNSGSSSNKNISRSGSRSTNSNKNSNNNNNNNNTNNSNQNEDLNIIESSIIILEKGLNWIDFSKNQKNIKKIAQLWGERKLLIDTFKIKSQTQTLETIQQLSKDLVQTNIVEDDLITIAKRFATLENKTILCTEYMLKGMHDNHKKRTKMLDKVIKMTEKVKFMNMKNDLQEIIGLFPKEEEL</sequence>
<dbReference type="InterPro" id="IPR018200">
    <property type="entry name" value="USP_CS"/>
</dbReference>
<name>A0AAV8AB26_9EUKA</name>
<organism evidence="3 4">
    <name type="scientific">Anaeramoeba flamelloides</name>
    <dbReference type="NCBI Taxonomy" id="1746091"/>
    <lineage>
        <taxon>Eukaryota</taxon>
        <taxon>Metamonada</taxon>
        <taxon>Anaeramoebidae</taxon>
        <taxon>Anaeramoeba</taxon>
    </lineage>
</organism>
<reference evidence="3" key="1">
    <citation type="submission" date="2022-08" db="EMBL/GenBank/DDBJ databases">
        <title>Novel sulphate-reducing endosymbionts in the free-living metamonad Anaeramoeba.</title>
        <authorList>
            <person name="Jerlstrom-Hultqvist J."/>
            <person name="Cepicka I."/>
            <person name="Gallot-Lavallee L."/>
            <person name="Salas-Leiva D."/>
            <person name="Curtis B.A."/>
            <person name="Zahonova K."/>
            <person name="Pipaliya S."/>
            <person name="Dacks J."/>
            <person name="Roger A.J."/>
        </authorList>
    </citation>
    <scope>NUCLEOTIDE SEQUENCE</scope>
    <source>
        <strain evidence="3">Busselton2</strain>
    </source>
</reference>
<dbReference type="PANTHER" id="PTHR24006:SF827">
    <property type="entry name" value="UBIQUITIN CARBOXYL-TERMINAL HYDROLASE 34"/>
    <property type="match status" value="1"/>
</dbReference>
<feature type="region of interest" description="Disordered" evidence="1">
    <location>
        <begin position="1463"/>
        <end position="1495"/>
    </location>
</feature>
<feature type="compositionally biased region" description="Low complexity" evidence="1">
    <location>
        <begin position="1784"/>
        <end position="1793"/>
    </location>
</feature>
<accession>A0AAV8AB26</accession>
<dbReference type="InterPro" id="IPR038765">
    <property type="entry name" value="Papain-like_cys_pep_sf"/>
</dbReference>
<dbReference type="PANTHER" id="PTHR24006">
    <property type="entry name" value="UBIQUITIN CARBOXYL-TERMINAL HYDROLASE"/>
    <property type="match status" value="1"/>
</dbReference>
<dbReference type="Gene3D" id="3.90.70.10">
    <property type="entry name" value="Cysteine proteinases"/>
    <property type="match status" value="1"/>
</dbReference>
<dbReference type="InterPro" id="IPR028889">
    <property type="entry name" value="USP"/>
</dbReference>
<evidence type="ECO:0000313" key="4">
    <source>
        <dbReference type="Proteomes" id="UP001146793"/>
    </source>
</evidence>
<dbReference type="Pfam" id="PF00443">
    <property type="entry name" value="UCH"/>
    <property type="match status" value="1"/>
</dbReference>
<dbReference type="GO" id="GO:0016579">
    <property type="term" value="P:protein deubiquitination"/>
    <property type="evidence" value="ECO:0007669"/>
    <property type="project" value="InterPro"/>
</dbReference>
<dbReference type="Proteomes" id="UP001146793">
    <property type="component" value="Unassembled WGS sequence"/>
</dbReference>
<feature type="domain" description="USP" evidence="2">
    <location>
        <begin position="840"/>
        <end position="1175"/>
    </location>
</feature>
<feature type="compositionally biased region" description="Low complexity" evidence="1">
    <location>
        <begin position="1806"/>
        <end position="1865"/>
    </location>
</feature>
<dbReference type="InterPro" id="IPR050164">
    <property type="entry name" value="Peptidase_C19"/>
</dbReference>